<dbReference type="PANTHER" id="PTHR30548">
    <property type="entry name" value="2-HYDROXYGLUTARYL-COA DEHYDRATASE, D-COMPONENT-RELATED"/>
    <property type="match status" value="1"/>
</dbReference>
<keyword evidence="4" id="KW-0408">Iron</keyword>
<evidence type="ECO:0000313" key="7">
    <source>
        <dbReference type="Proteomes" id="UP000199337"/>
    </source>
</evidence>
<dbReference type="OrthoDB" id="355459at2"/>
<dbReference type="Gene3D" id="3.40.50.11900">
    <property type="match status" value="1"/>
</dbReference>
<gene>
    <name evidence="6" type="ORF">SAMN05660649_05015</name>
</gene>
<evidence type="ECO:0000313" key="6">
    <source>
        <dbReference type="EMBL" id="SFH38888.1"/>
    </source>
</evidence>
<dbReference type="GO" id="GO:0051536">
    <property type="term" value="F:iron-sulfur cluster binding"/>
    <property type="evidence" value="ECO:0007669"/>
    <property type="project" value="UniProtKB-KW"/>
</dbReference>
<dbReference type="RefSeq" id="WP_092475989.1">
    <property type="nucleotide sequence ID" value="NZ_FOOX01000032.1"/>
</dbReference>
<dbReference type="STRING" id="341036.SAMN05660649_05015"/>
<dbReference type="Gene3D" id="3.40.50.11890">
    <property type="match status" value="1"/>
</dbReference>
<dbReference type="GO" id="GO:0046872">
    <property type="term" value="F:metal ion binding"/>
    <property type="evidence" value="ECO:0007669"/>
    <property type="project" value="UniProtKB-KW"/>
</dbReference>
<keyword evidence="3" id="KW-0479">Metal-binding</keyword>
<dbReference type="Pfam" id="PF06050">
    <property type="entry name" value="HGD-D"/>
    <property type="match status" value="1"/>
</dbReference>
<proteinExistence type="inferred from homology"/>
<dbReference type="InterPro" id="IPR010327">
    <property type="entry name" value="FldB/FldC_alpha/beta"/>
</dbReference>
<name>A0A1I2ZM29_9FIRM</name>
<comment type="cofactor">
    <cofactor evidence="1">
        <name>[4Fe-4S] cluster</name>
        <dbReference type="ChEBI" id="CHEBI:49883"/>
    </cofactor>
</comment>
<evidence type="ECO:0000256" key="2">
    <source>
        <dbReference type="ARBA" id="ARBA00005806"/>
    </source>
</evidence>
<evidence type="ECO:0000256" key="4">
    <source>
        <dbReference type="ARBA" id="ARBA00023004"/>
    </source>
</evidence>
<dbReference type="GO" id="GO:0016836">
    <property type="term" value="F:hydro-lyase activity"/>
    <property type="evidence" value="ECO:0007669"/>
    <property type="project" value="UniProtKB-ARBA"/>
</dbReference>
<dbReference type="AlphaFoldDB" id="A0A1I2ZM29"/>
<dbReference type="Proteomes" id="UP000199337">
    <property type="component" value="Unassembled WGS sequence"/>
</dbReference>
<evidence type="ECO:0000256" key="1">
    <source>
        <dbReference type="ARBA" id="ARBA00001966"/>
    </source>
</evidence>
<dbReference type="PANTHER" id="PTHR30548:SF5">
    <property type="entry name" value="SUBUNIT OF OXYGEN-SENSITIVE 2-HYDROXYISOCAPROYL-COA DEHYDRATASE"/>
    <property type="match status" value="1"/>
</dbReference>
<reference evidence="7" key="1">
    <citation type="submission" date="2016-10" db="EMBL/GenBank/DDBJ databases">
        <authorList>
            <person name="Varghese N."/>
            <person name="Submissions S."/>
        </authorList>
    </citation>
    <scope>NUCLEOTIDE SEQUENCE [LARGE SCALE GENOMIC DNA]</scope>
    <source>
        <strain evidence="7">DSM 17038</strain>
    </source>
</reference>
<dbReference type="Gene3D" id="1.20.1270.370">
    <property type="match status" value="1"/>
</dbReference>
<accession>A0A1I2ZM29</accession>
<protein>
    <submittedName>
        <fullName evidence="6">Benzoyl-CoA reductase/2-hydroxyglutaryl-CoA dehydratase subunit, BcrC/BadD/HgdB</fullName>
    </submittedName>
</protein>
<dbReference type="EMBL" id="FOOX01000032">
    <property type="protein sequence ID" value="SFH38888.1"/>
    <property type="molecule type" value="Genomic_DNA"/>
</dbReference>
<evidence type="ECO:0000256" key="5">
    <source>
        <dbReference type="ARBA" id="ARBA00023014"/>
    </source>
</evidence>
<organism evidence="6 7">
    <name type="scientific">Desulfotruncus arcticus DSM 17038</name>
    <dbReference type="NCBI Taxonomy" id="1121424"/>
    <lineage>
        <taxon>Bacteria</taxon>
        <taxon>Bacillati</taxon>
        <taxon>Bacillota</taxon>
        <taxon>Clostridia</taxon>
        <taxon>Eubacteriales</taxon>
        <taxon>Desulfallaceae</taxon>
        <taxon>Desulfotruncus</taxon>
    </lineage>
</organism>
<keyword evidence="7" id="KW-1185">Reference proteome</keyword>
<comment type="similarity">
    <text evidence="2">Belongs to the FldB/FldC dehydratase alpha/beta subunit family.</text>
</comment>
<evidence type="ECO:0000256" key="3">
    <source>
        <dbReference type="ARBA" id="ARBA00022723"/>
    </source>
</evidence>
<sequence>MLNTDQKFKGIDQIDLLIDEAGLNGVKRRERYPDRKFYGFFCSYLPEELVLAAGMQPLRLFPSSIQGTPAELPAYCCSLAKGTLSLAKPGNYHDLAGYGFVHTCDTMQCLGGIWQNVVSHDKSYMLVPPVMLGAPGAAKYFRIEAENLLAALGRLTQSSPGNSEIAAAIKLCRQVRQLAGELDQLRPMLPSQLVSALLRAGQVMPREEYASALQNALPVLKEKAEEDGTRKKLLVTGAVLENDSFFTMVEELGGRVAADDTCTGYRHFIEPPVKEETANLMQTVINRYIEMPPCPCRNRGLDTRLNYLASLARRRGATAAIILIRKYCDPHAWDAVPLARGLRDAGIQALVLELEGADVGGQERTRLQAFMESL</sequence>
<keyword evidence="5" id="KW-0411">Iron-sulfur</keyword>